<name>A0ABR1BTY4_NECAM</name>
<protein>
    <submittedName>
        <fullName evidence="1">Uncharacterized protein</fullName>
    </submittedName>
</protein>
<organism evidence="1 2">
    <name type="scientific">Necator americanus</name>
    <name type="common">Human hookworm</name>
    <dbReference type="NCBI Taxonomy" id="51031"/>
    <lineage>
        <taxon>Eukaryota</taxon>
        <taxon>Metazoa</taxon>
        <taxon>Ecdysozoa</taxon>
        <taxon>Nematoda</taxon>
        <taxon>Chromadorea</taxon>
        <taxon>Rhabditida</taxon>
        <taxon>Rhabditina</taxon>
        <taxon>Rhabditomorpha</taxon>
        <taxon>Strongyloidea</taxon>
        <taxon>Ancylostomatidae</taxon>
        <taxon>Bunostominae</taxon>
        <taxon>Necator</taxon>
    </lineage>
</organism>
<dbReference type="Proteomes" id="UP001303046">
    <property type="component" value="Unassembled WGS sequence"/>
</dbReference>
<dbReference type="EMBL" id="JAVFWL010000001">
    <property type="protein sequence ID" value="KAK6728828.1"/>
    <property type="molecule type" value="Genomic_DNA"/>
</dbReference>
<evidence type="ECO:0000313" key="2">
    <source>
        <dbReference type="Proteomes" id="UP001303046"/>
    </source>
</evidence>
<proteinExistence type="predicted"/>
<keyword evidence="2" id="KW-1185">Reference proteome</keyword>
<comment type="caution">
    <text evidence="1">The sequence shown here is derived from an EMBL/GenBank/DDBJ whole genome shotgun (WGS) entry which is preliminary data.</text>
</comment>
<accession>A0ABR1BTY4</accession>
<reference evidence="1 2" key="1">
    <citation type="submission" date="2023-08" db="EMBL/GenBank/DDBJ databases">
        <title>A Necator americanus chromosomal reference genome.</title>
        <authorList>
            <person name="Ilik V."/>
            <person name="Petrzelkova K.J."/>
            <person name="Pardy F."/>
            <person name="Fuh T."/>
            <person name="Niatou-Singa F.S."/>
            <person name="Gouil Q."/>
            <person name="Baker L."/>
            <person name="Ritchie M.E."/>
            <person name="Jex A.R."/>
            <person name="Gazzola D."/>
            <person name="Li H."/>
            <person name="Toshio Fujiwara R."/>
            <person name="Zhan B."/>
            <person name="Aroian R.V."/>
            <person name="Pafco B."/>
            <person name="Schwarz E.M."/>
        </authorList>
    </citation>
    <scope>NUCLEOTIDE SEQUENCE [LARGE SCALE GENOMIC DNA]</scope>
    <source>
        <strain evidence="1 2">Aroian</strain>
        <tissue evidence="1">Whole animal</tissue>
    </source>
</reference>
<evidence type="ECO:0000313" key="1">
    <source>
        <dbReference type="EMBL" id="KAK6728828.1"/>
    </source>
</evidence>
<gene>
    <name evidence="1" type="primary">Necator_chrI.g2222</name>
    <name evidence="1" type="ORF">RB195_006095</name>
</gene>
<sequence length="180" mass="19142">MRITILFNTPVAQDMIASGTLSTDTASKLDVLGHDGDTLGVDGAQVGVLEETDEVSLGGLLESHHGGRLEAKVGLEVLGDLTDEALEGQLADEQLGRLLVATDLTKGDSSWAVAMRLLHSSCGWGRLAGGLGGQLLAGEPFLRWIYERSAWYEPLLSVLSEREMRSLHSPFMQLAGGGRG</sequence>